<dbReference type="EMBL" id="CAMPGE010010839">
    <property type="protein sequence ID" value="CAI2369689.1"/>
    <property type="molecule type" value="Genomic_DNA"/>
</dbReference>
<sequence>MDKPNKFISVNSMLSNMKLRATSPSVKFIFDTFKNSLSKNQIEENHCRVDKTRLRSNKSTSLTARLRRQKFAKKRGLVTRAIESYQQSGMPSPRISKYKTSLLKNPDKKLKRAKNLQNPSPNHHKKRPRTSTRSEISRNILDQIKKLSLPRKPDPKQIHISAHKVNYSPHPGEKPKRSSPSPKPMIRQPRAPRIPKDNTSKILSLLRAPAKHRLFQPNKTQKQLHQKPHAKVNSYSKKRVICGNEDLSCVIQKKQKFGNRRKSYVKGEDIHNGSNISKLGFLRPGFNSRPILSWEAKIFGQNTKFAK</sequence>
<feature type="region of interest" description="Disordered" evidence="1">
    <location>
        <begin position="162"/>
        <end position="198"/>
    </location>
</feature>
<evidence type="ECO:0000256" key="1">
    <source>
        <dbReference type="SAM" id="MobiDB-lite"/>
    </source>
</evidence>
<name>A0AAD1UJ23_EUPCR</name>
<proteinExistence type="predicted"/>
<feature type="region of interest" description="Disordered" evidence="1">
    <location>
        <begin position="104"/>
        <end position="137"/>
    </location>
</feature>
<evidence type="ECO:0000313" key="3">
    <source>
        <dbReference type="Proteomes" id="UP001295684"/>
    </source>
</evidence>
<gene>
    <name evidence="2" type="ORF">ECRASSUSDP1_LOCUS10992</name>
</gene>
<protein>
    <submittedName>
        <fullName evidence="2">Uncharacterized protein</fullName>
    </submittedName>
</protein>
<keyword evidence="3" id="KW-1185">Reference proteome</keyword>
<accession>A0AAD1UJ23</accession>
<comment type="caution">
    <text evidence="2">The sequence shown here is derived from an EMBL/GenBank/DDBJ whole genome shotgun (WGS) entry which is preliminary data.</text>
</comment>
<organism evidence="2 3">
    <name type="scientific">Euplotes crassus</name>
    <dbReference type="NCBI Taxonomy" id="5936"/>
    <lineage>
        <taxon>Eukaryota</taxon>
        <taxon>Sar</taxon>
        <taxon>Alveolata</taxon>
        <taxon>Ciliophora</taxon>
        <taxon>Intramacronucleata</taxon>
        <taxon>Spirotrichea</taxon>
        <taxon>Hypotrichia</taxon>
        <taxon>Euplotida</taxon>
        <taxon>Euplotidae</taxon>
        <taxon>Moneuplotes</taxon>
    </lineage>
</organism>
<evidence type="ECO:0000313" key="2">
    <source>
        <dbReference type="EMBL" id="CAI2369689.1"/>
    </source>
</evidence>
<reference evidence="2" key="1">
    <citation type="submission" date="2023-07" db="EMBL/GenBank/DDBJ databases">
        <authorList>
            <consortium name="AG Swart"/>
            <person name="Singh M."/>
            <person name="Singh A."/>
            <person name="Seah K."/>
            <person name="Emmerich C."/>
        </authorList>
    </citation>
    <scope>NUCLEOTIDE SEQUENCE</scope>
    <source>
        <strain evidence="2">DP1</strain>
    </source>
</reference>
<dbReference type="AlphaFoldDB" id="A0AAD1UJ23"/>
<dbReference type="Proteomes" id="UP001295684">
    <property type="component" value="Unassembled WGS sequence"/>
</dbReference>